<name>A0A3N5B8T6_9BACI</name>
<evidence type="ECO:0000256" key="6">
    <source>
        <dbReference type="ARBA" id="ARBA00023136"/>
    </source>
</evidence>
<keyword evidence="6 7" id="KW-0472">Membrane</keyword>
<feature type="transmembrane region" description="Helical" evidence="7">
    <location>
        <begin position="37"/>
        <end position="57"/>
    </location>
</feature>
<gene>
    <name evidence="9" type="ORF">EDC24_1067</name>
</gene>
<comment type="subcellular location">
    <subcellularLocation>
        <location evidence="1">Cell membrane</location>
        <topology evidence="1">Multi-pass membrane protein</topology>
    </subcellularLocation>
</comment>
<dbReference type="EMBL" id="RKRF01000008">
    <property type="protein sequence ID" value="RPF53884.1"/>
    <property type="molecule type" value="Genomic_DNA"/>
</dbReference>
<keyword evidence="5 7" id="KW-1133">Transmembrane helix</keyword>
<evidence type="ECO:0000313" key="10">
    <source>
        <dbReference type="Proteomes" id="UP000276443"/>
    </source>
</evidence>
<keyword evidence="4 7" id="KW-0812">Transmembrane</keyword>
<dbReference type="InterPro" id="IPR023090">
    <property type="entry name" value="UPF0702_alpha/beta_dom_sf"/>
</dbReference>
<dbReference type="OrthoDB" id="9778331at2"/>
<comment type="similarity">
    <text evidence="2">Belongs to the UPF0702 family.</text>
</comment>
<evidence type="ECO:0000313" key="9">
    <source>
        <dbReference type="EMBL" id="RPF53884.1"/>
    </source>
</evidence>
<accession>A0A3N5B8T6</accession>
<keyword evidence="10" id="KW-1185">Reference proteome</keyword>
<dbReference type="Pfam" id="PF04239">
    <property type="entry name" value="DUF421"/>
    <property type="match status" value="1"/>
</dbReference>
<keyword evidence="3" id="KW-1003">Cell membrane</keyword>
<evidence type="ECO:0000256" key="1">
    <source>
        <dbReference type="ARBA" id="ARBA00004651"/>
    </source>
</evidence>
<organism evidence="9 10">
    <name type="scientific">Aquisalibacillus elongatus</name>
    <dbReference type="NCBI Taxonomy" id="485577"/>
    <lineage>
        <taxon>Bacteria</taxon>
        <taxon>Bacillati</taxon>
        <taxon>Bacillota</taxon>
        <taxon>Bacilli</taxon>
        <taxon>Bacillales</taxon>
        <taxon>Bacillaceae</taxon>
        <taxon>Aquisalibacillus</taxon>
    </lineage>
</organism>
<protein>
    <submittedName>
        <fullName evidence="9">Uncharacterized membrane protein YcaP (DUF421 family)</fullName>
    </submittedName>
</protein>
<dbReference type="InterPro" id="IPR007353">
    <property type="entry name" value="DUF421"/>
</dbReference>
<evidence type="ECO:0000256" key="5">
    <source>
        <dbReference type="ARBA" id="ARBA00022989"/>
    </source>
</evidence>
<reference evidence="9 10" key="1">
    <citation type="submission" date="2018-11" db="EMBL/GenBank/DDBJ databases">
        <title>Genomic Encyclopedia of Type Strains, Phase IV (KMG-IV): sequencing the most valuable type-strain genomes for metagenomic binning, comparative biology and taxonomic classification.</title>
        <authorList>
            <person name="Goeker M."/>
        </authorList>
    </citation>
    <scope>NUCLEOTIDE SEQUENCE [LARGE SCALE GENOMIC DNA]</scope>
    <source>
        <strain evidence="9 10">DSM 18090</strain>
    </source>
</reference>
<evidence type="ECO:0000256" key="2">
    <source>
        <dbReference type="ARBA" id="ARBA00006448"/>
    </source>
</evidence>
<dbReference type="AlphaFoldDB" id="A0A3N5B8T6"/>
<evidence type="ECO:0000259" key="8">
    <source>
        <dbReference type="Pfam" id="PF04239"/>
    </source>
</evidence>
<dbReference type="Proteomes" id="UP000276443">
    <property type="component" value="Unassembled WGS sequence"/>
</dbReference>
<sequence length="241" mass="27253">MDETVKEILVVLGRIITIFPLLLIVTIFMGKRAIGELPIFDFLIIITLGSLVGADIADPSIEHLYTAIALVAIALLQRGVARLKIMNRWIGRIMTFEPTVVIQDGKLLNDRLKQIRYSIDNILQLLREKEIFDISEVQTAIIESDGSLSVMKKPEKQTVTVSDLNLEGGKPQLALPVIMEGEIYSSILEFFSVNETWLKEELAKHGVQNVSEVFFASINYDLELHYSLKSEKNLFVPRIFH</sequence>
<feature type="transmembrane region" description="Helical" evidence="7">
    <location>
        <begin position="63"/>
        <end position="81"/>
    </location>
</feature>
<evidence type="ECO:0000256" key="3">
    <source>
        <dbReference type="ARBA" id="ARBA00022475"/>
    </source>
</evidence>
<evidence type="ECO:0000256" key="7">
    <source>
        <dbReference type="SAM" id="Phobius"/>
    </source>
</evidence>
<dbReference type="GO" id="GO:0005886">
    <property type="term" value="C:plasma membrane"/>
    <property type="evidence" value="ECO:0007669"/>
    <property type="project" value="UniProtKB-SubCell"/>
</dbReference>
<comment type="caution">
    <text evidence="9">The sequence shown here is derived from an EMBL/GenBank/DDBJ whole genome shotgun (WGS) entry which is preliminary data.</text>
</comment>
<evidence type="ECO:0000256" key="4">
    <source>
        <dbReference type="ARBA" id="ARBA00022692"/>
    </source>
</evidence>
<feature type="transmembrane region" description="Helical" evidence="7">
    <location>
        <begin position="12"/>
        <end position="30"/>
    </location>
</feature>
<dbReference type="PANTHER" id="PTHR34582">
    <property type="entry name" value="UPF0702 TRANSMEMBRANE PROTEIN YCAP"/>
    <property type="match status" value="1"/>
</dbReference>
<feature type="domain" description="YetF C-terminal" evidence="8">
    <location>
        <begin position="87"/>
        <end position="218"/>
    </location>
</feature>
<dbReference type="PANTHER" id="PTHR34582:SF6">
    <property type="entry name" value="UPF0702 TRANSMEMBRANE PROTEIN YCAP"/>
    <property type="match status" value="1"/>
</dbReference>
<dbReference type="Gene3D" id="3.30.240.20">
    <property type="entry name" value="bsu07140 like domains"/>
    <property type="match status" value="2"/>
</dbReference>
<proteinExistence type="inferred from homology"/>
<dbReference type="RefSeq" id="WP_124220428.1">
    <property type="nucleotide sequence ID" value="NZ_RKRF01000008.1"/>
</dbReference>